<gene>
    <name evidence="1" type="ORF">HGMM_OP1C110</name>
</gene>
<dbReference type="EMBL" id="AP011800">
    <property type="protein sequence ID" value="BAL58415.1"/>
    <property type="molecule type" value="Genomic_DNA"/>
</dbReference>
<protein>
    <submittedName>
        <fullName evidence="1">BNR/Asp-box repeat protein</fullName>
    </submittedName>
</protein>
<proteinExistence type="predicted"/>
<reference evidence="1" key="2">
    <citation type="journal article" date="2012" name="PLoS ONE">
        <title>A Deeply Branching Thermophilic Bacterium with an Ancient Acetyl-CoA Pathway Dominates a Subsurface Ecosystem.</title>
        <authorList>
            <person name="Takami H."/>
            <person name="Noguchi H."/>
            <person name="Takaki Y."/>
            <person name="Uchiyama I."/>
            <person name="Toyoda A."/>
            <person name="Nishi S."/>
            <person name="Chee G.-J."/>
            <person name="Arai W."/>
            <person name="Nunoura T."/>
            <person name="Itoh T."/>
            <person name="Hattori M."/>
            <person name="Takai K."/>
        </authorList>
    </citation>
    <scope>NUCLEOTIDE SEQUENCE</scope>
</reference>
<dbReference type="SUPFAM" id="SSF110296">
    <property type="entry name" value="Oligoxyloglucan reducing end-specific cellobiohydrolase"/>
    <property type="match status" value="1"/>
</dbReference>
<dbReference type="AlphaFoldDB" id="H5SQH9"/>
<dbReference type="Gene3D" id="2.120.10.10">
    <property type="match status" value="3"/>
</dbReference>
<reference evidence="1" key="1">
    <citation type="journal article" date="2005" name="Environ. Microbiol.">
        <title>Genetic and functional properties of uncultivated thermophilic crenarchaeotes from a subsurface gold mine as revealed by analysis of genome fragments.</title>
        <authorList>
            <person name="Nunoura T."/>
            <person name="Hirayama H."/>
            <person name="Takami H."/>
            <person name="Oida H."/>
            <person name="Nishi S."/>
            <person name="Shimamura S."/>
            <person name="Suzuki Y."/>
            <person name="Inagaki F."/>
            <person name="Takai K."/>
            <person name="Nealson K.H."/>
            <person name="Horikoshi K."/>
        </authorList>
    </citation>
    <scope>NUCLEOTIDE SEQUENCE</scope>
</reference>
<sequence>MRRLFLSAVLFFIALAPQSLSGSYRSLCWLLDSPWREVLSSSGESALLRICAPHQELSPQRLLARIAAQAPPSQFPNIPVNDPATDTPEQTTQSETTIAIYKDTVLVAFVDTGQYLPVTAGVSSLSGYARSADGGQTFIDLGRVPPNSRSVGFSDPSLGVDSKGVFYFANIHQIPGPRSNQSFMGLAKSTDDGKTFSAAVLISGTGPTDVHFQDKELIAVDNSGGRFDGNVYMAWTEFSPDGPRILFVRSTDGGETFSAPMVLSDDLSVQGATPAVGPNGEVYVIWLSLDSGRSLKIRRSDDGGVSFGPAVTAAQLARTADPQATNACRRQALKGGIRTLELPSVAVDRSPTSFFRGAIYIVYQSDPDGNGPDTSDVFLVSSFDGGKTFSPPVRVNDDHTPTDQFMPAIAVAADGTVGVFFYDRRLDPENLKIDVYFARSRDGGKTFEPNIRVTDVSFSVPPTFGQRTSSTNFDALRGICYMGDYNQMAADEKFFYLAWGDNRNIIKTQSYPDGRPDPDVFFAKIPVQPGVEPE</sequence>
<accession>H5SQH9</accession>
<evidence type="ECO:0000313" key="1">
    <source>
        <dbReference type="EMBL" id="BAL58415.1"/>
    </source>
</evidence>
<organism evidence="1">
    <name type="scientific">Acetithermum autotrophicum</name>
    <dbReference type="NCBI Taxonomy" id="1446466"/>
    <lineage>
        <taxon>Bacteria</taxon>
        <taxon>Candidatus Bipolaricaulota</taxon>
        <taxon>Candidatus Acetithermum</taxon>
    </lineage>
</organism>
<name>H5SQH9_ACEAU</name>
<dbReference type="CDD" id="cd15482">
    <property type="entry name" value="Sialidase_non-viral"/>
    <property type="match status" value="1"/>
</dbReference>